<comment type="caution">
    <text evidence="1">The sequence shown here is derived from an EMBL/GenBank/DDBJ whole genome shotgun (WGS) entry which is preliminary data.</text>
</comment>
<dbReference type="NCBIfam" id="NF012200">
    <property type="entry name" value="choice_anch_D"/>
    <property type="match status" value="1"/>
</dbReference>
<dbReference type="Gene3D" id="2.60.40.10">
    <property type="entry name" value="Immunoglobulins"/>
    <property type="match status" value="1"/>
</dbReference>
<organism evidence="1">
    <name type="scientific">marine sediment metagenome</name>
    <dbReference type="NCBI Taxonomy" id="412755"/>
    <lineage>
        <taxon>unclassified sequences</taxon>
        <taxon>metagenomes</taxon>
        <taxon>ecological metagenomes</taxon>
    </lineage>
</organism>
<feature type="non-terminal residue" evidence="1">
    <location>
        <position position="282"/>
    </location>
</feature>
<evidence type="ECO:0000313" key="1">
    <source>
        <dbReference type="EMBL" id="GAI74549.1"/>
    </source>
</evidence>
<gene>
    <name evidence="1" type="ORF">S12H4_20315</name>
</gene>
<dbReference type="AlphaFoldDB" id="X1T3G1"/>
<dbReference type="InterPro" id="IPR013783">
    <property type="entry name" value="Ig-like_fold"/>
</dbReference>
<feature type="non-terminal residue" evidence="1">
    <location>
        <position position="1"/>
    </location>
</feature>
<proteinExistence type="predicted"/>
<evidence type="ECO:0008006" key="2">
    <source>
        <dbReference type="Google" id="ProtNLM"/>
    </source>
</evidence>
<protein>
    <recommendedName>
        <fullName evidence="2">Fibronectin type-III domain-containing protein</fullName>
    </recommendedName>
</protein>
<sequence>PYSYDYGNVEAGQCSATYSFTLQNTGGGTATGSVSLTGTNANQFTITSGDGSFSLGAGATKTINVKFCPTSEGGKSATLYADGSNCNDDSSYLLGTGVVEGALTVTTNDATNITTKSATLNGNLDNRGTASTVYVSFEYGLTTAYGSETTPQAMTTTGPFSFPLTGLSPNTTYHVRAKAVGGSTSYGLDKSFTTSQSGAVELSYDDGSAEFGFMASQNGLGAVLFDAIPSMKITKLKFYTWGDMIPVEVCILSSSQDIIFSQVVTPSPGWYEVDVSQENILT</sequence>
<name>X1T3G1_9ZZZZ</name>
<dbReference type="EMBL" id="BARW01010282">
    <property type="protein sequence ID" value="GAI74549.1"/>
    <property type="molecule type" value="Genomic_DNA"/>
</dbReference>
<accession>X1T3G1</accession>
<reference evidence="1" key="1">
    <citation type="journal article" date="2014" name="Front. Microbiol.">
        <title>High frequency of phylogenetically diverse reductive dehalogenase-homologous genes in deep subseafloor sedimentary metagenomes.</title>
        <authorList>
            <person name="Kawai M."/>
            <person name="Futagami T."/>
            <person name="Toyoda A."/>
            <person name="Takaki Y."/>
            <person name="Nishi S."/>
            <person name="Hori S."/>
            <person name="Arai W."/>
            <person name="Tsubouchi T."/>
            <person name="Morono Y."/>
            <person name="Uchiyama I."/>
            <person name="Ito T."/>
            <person name="Fujiyama A."/>
            <person name="Inagaki F."/>
            <person name="Takami H."/>
        </authorList>
    </citation>
    <scope>NUCLEOTIDE SEQUENCE</scope>
    <source>
        <strain evidence="1">Expedition CK06-06</strain>
    </source>
</reference>